<dbReference type="AlphaFoldDB" id="W2RX69"/>
<evidence type="ECO:0000259" key="15">
    <source>
        <dbReference type="PROSITE" id="PS51384"/>
    </source>
</evidence>
<evidence type="ECO:0000256" key="1">
    <source>
        <dbReference type="ARBA" id="ARBA00004651"/>
    </source>
</evidence>
<feature type="region of interest" description="Disordered" evidence="13">
    <location>
        <begin position="640"/>
        <end position="665"/>
    </location>
</feature>
<evidence type="ECO:0000256" key="10">
    <source>
        <dbReference type="ARBA" id="ARBA00023065"/>
    </source>
</evidence>
<evidence type="ECO:0000256" key="13">
    <source>
        <dbReference type="SAM" id="MobiDB-lite"/>
    </source>
</evidence>
<comment type="subcellular location">
    <subcellularLocation>
        <location evidence="1">Cell membrane</location>
        <topology evidence="1">Multi-pass membrane protein</topology>
    </subcellularLocation>
</comment>
<keyword evidence="9" id="KW-0560">Oxidoreductase</keyword>
<dbReference type="Pfam" id="PF08022">
    <property type="entry name" value="FAD_binding_8"/>
    <property type="match status" value="1"/>
</dbReference>
<dbReference type="GO" id="GO:0015677">
    <property type="term" value="P:copper ion import"/>
    <property type="evidence" value="ECO:0007669"/>
    <property type="project" value="TreeGrafter"/>
</dbReference>
<sequence>MPPPVWSVPDYLDARSLGDLDQSQDLVRRVNVPINSTTPPALEEAIQQDPFSQAGKYGLLFVYFAVILLVATAFMRVFHYWGDKIRTALHKEDLIESAKEWSANSAIPDTDSVMPTSSQTDGSTRHFFPATGPLVPQKPKKQAAVSAIAPINNIIAVFRWVFYRPIPPLQIWKFRFVFPSLNVIAVVLAAAISSLLYCFLPQPYFYASMSYGSPPLAIRAGMISVSLLPWIVATSAKANILTYLTGIGHERLNVLHRWAAYLCAVFAAIHAVPYWWQSVRDESGFTIFKLYFNQQYYIYTTGIAAVAPLIFLVLHSLPIMRARLYEFFVILHAPVAYAFVGLLMWHCNNYLTSWSYLYTTIALLALSLVSRAFYLNWMNPLRNSFLIGEESAVTILPENAVKVTIPTQKRWKPGQYAYLRMPGVALFENHPFTIASLCSEDFPSEYGEQYRDMMLIFRPFGGFTRKLYDTALRKGPHKTYRAYVDGPYGGTQRQMSSFDNVVFFAGGSGITAIASQVLDLVKRMRDGKATTTSVTVVWAMKRPELMEWFKEELRICREHAPPGSMQCHFFITAAKRYENFGAQPPRESQRYSGFKEKINDALQGVASKRNSALIEQHPDQKPSPEFDAMTALPQAAYLSPDSARRPQPSPTTAQYFPPPPTTNRQSTISMAQNDAIRRFDFGFPQTPTAFQKNLMRFAFLPTTIRRDGWRTEYGRPDIPYLLKGLAREFGRRSCVFVCGPPQMRVDVSRTVADLQKEVWSDSAKDEIYLHAENYAL</sequence>
<dbReference type="Proteomes" id="UP000030752">
    <property type="component" value="Unassembled WGS sequence"/>
</dbReference>
<dbReference type="SFLD" id="SFLDS00052">
    <property type="entry name" value="Ferric_Reductase_Domain"/>
    <property type="match status" value="1"/>
</dbReference>
<dbReference type="Gene3D" id="3.40.50.80">
    <property type="entry name" value="Nucleotide-binding domain of ferredoxin-NADP reductase (FNR) module"/>
    <property type="match status" value="2"/>
</dbReference>
<dbReference type="SUPFAM" id="SSF52343">
    <property type="entry name" value="Ferredoxin reductase-like, C-terminal NADP-linked domain"/>
    <property type="match status" value="1"/>
</dbReference>
<evidence type="ECO:0000256" key="4">
    <source>
        <dbReference type="ARBA" id="ARBA00022448"/>
    </source>
</evidence>
<proteinExistence type="inferred from homology"/>
<evidence type="ECO:0000256" key="6">
    <source>
        <dbReference type="ARBA" id="ARBA00022692"/>
    </source>
</evidence>
<dbReference type="SUPFAM" id="SSF63380">
    <property type="entry name" value="Riboflavin synthase domain-like"/>
    <property type="match status" value="1"/>
</dbReference>
<dbReference type="PANTHER" id="PTHR32361">
    <property type="entry name" value="FERRIC/CUPRIC REDUCTASE TRANSMEMBRANE COMPONENT"/>
    <property type="match status" value="1"/>
</dbReference>
<dbReference type="PROSITE" id="PS51384">
    <property type="entry name" value="FAD_FR"/>
    <property type="match status" value="1"/>
</dbReference>
<evidence type="ECO:0000256" key="9">
    <source>
        <dbReference type="ARBA" id="ARBA00023002"/>
    </source>
</evidence>
<dbReference type="VEuPathDB" id="FungiDB:HMPREF1541_04575"/>
<dbReference type="STRING" id="1220924.W2RX69"/>
<feature type="transmembrane region" description="Helical" evidence="14">
    <location>
        <begin position="174"/>
        <end position="196"/>
    </location>
</feature>
<feature type="transmembrane region" description="Helical" evidence="14">
    <location>
        <begin position="57"/>
        <end position="81"/>
    </location>
</feature>
<dbReference type="SFLD" id="SFLDG01168">
    <property type="entry name" value="Ferric_reductase_subgroup_(FRE"/>
    <property type="match status" value="1"/>
</dbReference>
<dbReference type="InParanoid" id="W2RX69"/>
<comment type="catalytic activity">
    <reaction evidence="12">
        <text>2 a Fe(II)-siderophore + NADP(+) + H(+) = 2 a Fe(III)-siderophore + NADPH</text>
        <dbReference type="Rhea" id="RHEA:28795"/>
        <dbReference type="Rhea" id="RHEA-COMP:11342"/>
        <dbReference type="Rhea" id="RHEA-COMP:11344"/>
        <dbReference type="ChEBI" id="CHEBI:15378"/>
        <dbReference type="ChEBI" id="CHEBI:29033"/>
        <dbReference type="ChEBI" id="CHEBI:29034"/>
        <dbReference type="ChEBI" id="CHEBI:57783"/>
        <dbReference type="ChEBI" id="CHEBI:58349"/>
        <dbReference type="EC" id="1.16.1.9"/>
    </reaction>
</comment>
<evidence type="ECO:0000313" key="16">
    <source>
        <dbReference type="EMBL" id="ETN40299.1"/>
    </source>
</evidence>
<dbReference type="InterPro" id="IPR013130">
    <property type="entry name" value="Fe3_Rdtase_TM_dom"/>
</dbReference>
<keyword evidence="5" id="KW-1003">Cell membrane</keyword>
<dbReference type="GO" id="GO:0006826">
    <property type="term" value="P:iron ion transport"/>
    <property type="evidence" value="ECO:0007669"/>
    <property type="project" value="UniProtKB-ARBA"/>
</dbReference>
<dbReference type="eggNOG" id="KOG0039">
    <property type="taxonomic scope" value="Eukaryota"/>
</dbReference>
<dbReference type="CDD" id="cd06186">
    <property type="entry name" value="NOX_Duox_like_FAD_NADP"/>
    <property type="match status" value="1"/>
</dbReference>
<dbReference type="PANTHER" id="PTHR32361:SF23">
    <property type="entry name" value="FERRIC-CHELATE REDUCTASE"/>
    <property type="match status" value="1"/>
</dbReference>
<evidence type="ECO:0000256" key="12">
    <source>
        <dbReference type="ARBA" id="ARBA00048483"/>
    </source>
</evidence>
<keyword evidence="7" id="KW-0249">Electron transport</keyword>
<evidence type="ECO:0000256" key="3">
    <source>
        <dbReference type="ARBA" id="ARBA00012668"/>
    </source>
</evidence>
<dbReference type="GO" id="GO:0052851">
    <property type="term" value="F:ferric-chelate reductase (NADPH) activity"/>
    <property type="evidence" value="ECO:0007669"/>
    <property type="project" value="UniProtKB-EC"/>
</dbReference>
<evidence type="ECO:0000256" key="7">
    <source>
        <dbReference type="ARBA" id="ARBA00022982"/>
    </source>
</evidence>
<feature type="transmembrane region" description="Helical" evidence="14">
    <location>
        <begin position="324"/>
        <end position="344"/>
    </location>
</feature>
<evidence type="ECO:0000256" key="8">
    <source>
        <dbReference type="ARBA" id="ARBA00022989"/>
    </source>
</evidence>
<evidence type="ECO:0000256" key="14">
    <source>
        <dbReference type="SAM" id="Phobius"/>
    </source>
</evidence>
<evidence type="ECO:0000256" key="5">
    <source>
        <dbReference type="ARBA" id="ARBA00022475"/>
    </source>
</evidence>
<dbReference type="InterPro" id="IPR039261">
    <property type="entry name" value="FNR_nucleotide-bd"/>
</dbReference>
<name>W2RX69_CYPE1</name>
<feature type="transmembrane region" description="Helical" evidence="14">
    <location>
        <begin position="216"/>
        <end position="238"/>
    </location>
</feature>
<keyword evidence="17" id="KW-1185">Reference proteome</keyword>
<dbReference type="HOGENOM" id="CLU_010365_7_1_1"/>
<dbReference type="RefSeq" id="XP_008717142.1">
    <property type="nucleotide sequence ID" value="XM_008718920.1"/>
</dbReference>
<keyword evidence="10" id="KW-0406">Ion transport</keyword>
<dbReference type="OrthoDB" id="167398at2759"/>
<keyword evidence="11 14" id="KW-0472">Membrane</keyword>
<organism evidence="16 17">
    <name type="scientific">Cyphellophora europaea (strain CBS 101466)</name>
    <name type="common">Phialophora europaea</name>
    <dbReference type="NCBI Taxonomy" id="1220924"/>
    <lineage>
        <taxon>Eukaryota</taxon>
        <taxon>Fungi</taxon>
        <taxon>Dikarya</taxon>
        <taxon>Ascomycota</taxon>
        <taxon>Pezizomycotina</taxon>
        <taxon>Eurotiomycetes</taxon>
        <taxon>Chaetothyriomycetidae</taxon>
        <taxon>Chaetothyriales</taxon>
        <taxon>Cyphellophoraceae</taxon>
        <taxon>Cyphellophora</taxon>
    </lineage>
</organism>
<accession>W2RX69</accession>
<dbReference type="InterPro" id="IPR013112">
    <property type="entry name" value="FAD-bd_8"/>
</dbReference>
<keyword evidence="8 14" id="KW-1133">Transmembrane helix</keyword>
<comment type="similarity">
    <text evidence="2">Belongs to the ferric reductase (FRE) family.</text>
</comment>
<feature type="transmembrane region" description="Helical" evidence="14">
    <location>
        <begin position="258"/>
        <end position="276"/>
    </location>
</feature>
<dbReference type="GO" id="GO:0005886">
    <property type="term" value="C:plasma membrane"/>
    <property type="evidence" value="ECO:0007669"/>
    <property type="project" value="UniProtKB-SubCell"/>
</dbReference>
<dbReference type="InterPro" id="IPR017938">
    <property type="entry name" value="Riboflavin_synthase-like_b-brl"/>
</dbReference>
<protein>
    <recommendedName>
        <fullName evidence="3">ferric-chelate reductase (NADPH)</fullName>
        <ecNumber evidence="3">1.16.1.9</ecNumber>
    </recommendedName>
</protein>
<feature type="transmembrane region" description="Helical" evidence="14">
    <location>
        <begin position="356"/>
        <end position="374"/>
    </location>
</feature>
<evidence type="ECO:0000313" key="17">
    <source>
        <dbReference type="Proteomes" id="UP000030752"/>
    </source>
</evidence>
<evidence type="ECO:0000256" key="11">
    <source>
        <dbReference type="ARBA" id="ARBA00023136"/>
    </source>
</evidence>
<dbReference type="GeneID" id="19971914"/>
<dbReference type="Pfam" id="PF08030">
    <property type="entry name" value="NAD_binding_6"/>
    <property type="match status" value="1"/>
</dbReference>
<reference evidence="16 17" key="1">
    <citation type="submission" date="2013-03" db="EMBL/GenBank/DDBJ databases">
        <title>The Genome Sequence of Phialophora europaea CBS 101466.</title>
        <authorList>
            <consortium name="The Broad Institute Genomics Platform"/>
            <person name="Cuomo C."/>
            <person name="de Hoog S."/>
            <person name="Gorbushina A."/>
            <person name="Walker B."/>
            <person name="Young S.K."/>
            <person name="Zeng Q."/>
            <person name="Gargeya S."/>
            <person name="Fitzgerald M."/>
            <person name="Haas B."/>
            <person name="Abouelleil A."/>
            <person name="Allen A.W."/>
            <person name="Alvarado L."/>
            <person name="Arachchi H.M."/>
            <person name="Berlin A.M."/>
            <person name="Chapman S.B."/>
            <person name="Gainer-Dewar J."/>
            <person name="Goldberg J."/>
            <person name="Griggs A."/>
            <person name="Gujja S."/>
            <person name="Hansen M."/>
            <person name="Howarth C."/>
            <person name="Imamovic A."/>
            <person name="Ireland A."/>
            <person name="Larimer J."/>
            <person name="McCowan C."/>
            <person name="Murphy C."/>
            <person name="Pearson M."/>
            <person name="Poon T.W."/>
            <person name="Priest M."/>
            <person name="Roberts A."/>
            <person name="Saif S."/>
            <person name="Shea T."/>
            <person name="Sisk P."/>
            <person name="Sykes S."/>
            <person name="Wortman J."/>
            <person name="Nusbaum C."/>
            <person name="Birren B."/>
        </authorList>
    </citation>
    <scope>NUCLEOTIDE SEQUENCE [LARGE SCALE GENOMIC DNA]</scope>
    <source>
        <strain evidence="16 17">CBS 101466</strain>
    </source>
</reference>
<keyword evidence="4" id="KW-0813">Transport</keyword>
<evidence type="ECO:0000256" key="2">
    <source>
        <dbReference type="ARBA" id="ARBA00006278"/>
    </source>
</evidence>
<feature type="transmembrane region" description="Helical" evidence="14">
    <location>
        <begin position="296"/>
        <end position="317"/>
    </location>
</feature>
<dbReference type="EC" id="1.16.1.9" evidence="3"/>
<gene>
    <name evidence="16" type="ORF">HMPREF1541_04575</name>
</gene>
<dbReference type="Pfam" id="PF01794">
    <property type="entry name" value="Ferric_reduct"/>
    <property type="match status" value="1"/>
</dbReference>
<dbReference type="InterPro" id="IPR017927">
    <property type="entry name" value="FAD-bd_FR_type"/>
</dbReference>
<keyword evidence="6 14" id="KW-0812">Transmembrane</keyword>
<dbReference type="EMBL" id="KB822720">
    <property type="protein sequence ID" value="ETN40299.1"/>
    <property type="molecule type" value="Genomic_DNA"/>
</dbReference>
<dbReference type="InterPro" id="IPR013121">
    <property type="entry name" value="Fe_red_NAD-bd_6"/>
</dbReference>
<dbReference type="InterPro" id="IPR051410">
    <property type="entry name" value="Ferric/Cupric_Reductase"/>
</dbReference>
<dbReference type="GO" id="GO:0006879">
    <property type="term" value="P:intracellular iron ion homeostasis"/>
    <property type="evidence" value="ECO:0007669"/>
    <property type="project" value="TreeGrafter"/>
</dbReference>
<dbReference type="FunCoup" id="W2RX69">
    <property type="interactions" value="16"/>
</dbReference>
<feature type="domain" description="FAD-binding FR-type" evidence="15">
    <location>
        <begin position="383"/>
        <end position="494"/>
    </location>
</feature>